<keyword evidence="5 8" id="KW-1133">Transmembrane helix</keyword>
<name>A0AA88LVK7_TACVA</name>
<feature type="transmembrane region" description="Helical" evidence="8">
    <location>
        <begin position="21"/>
        <end position="37"/>
    </location>
</feature>
<evidence type="ECO:0000256" key="1">
    <source>
        <dbReference type="ARBA" id="ARBA00004477"/>
    </source>
</evidence>
<keyword evidence="7 8" id="KW-0472">Membrane</keyword>
<proteinExistence type="inferred from homology"/>
<feature type="transmembrane region" description="Helical" evidence="8">
    <location>
        <begin position="57"/>
        <end position="79"/>
    </location>
</feature>
<dbReference type="GO" id="GO:0034389">
    <property type="term" value="P:lipid droplet organization"/>
    <property type="evidence" value="ECO:0007669"/>
    <property type="project" value="InterPro"/>
</dbReference>
<gene>
    <name evidence="9" type="ORF">Q7C36_019000</name>
</gene>
<keyword evidence="6" id="KW-0443">Lipid metabolism</keyword>
<evidence type="ECO:0008006" key="11">
    <source>
        <dbReference type="Google" id="ProtNLM"/>
    </source>
</evidence>
<evidence type="ECO:0000313" key="10">
    <source>
        <dbReference type="Proteomes" id="UP001187315"/>
    </source>
</evidence>
<feature type="transmembrane region" description="Helical" evidence="8">
    <location>
        <begin position="91"/>
        <end position="111"/>
    </location>
</feature>
<dbReference type="GO" id="GO:0010945">
    <property type="term" value="F:coenzyme A diphosphatase activity"/>
    <property type="evidence" value="ECO:0007669"/>
    <property type="project" value="InterPro"/>
</dbReference>
<evidence type="ECO:0000256" key="4">
    <source>
        <dbReference type="ARBA" id="ARBA00022824"/>
    </source>
</evidence>
<protein>
    <recommendedName>
        <fullName evidence="11">Fat storage-inducing transmembrane protein 2</fullName>
    </recommendedName>
</protein>
<evidence type="ECO:0000256" key="8">
    <source>
        <dbReference type="SAM" id="Phobius"/>
    </source>
</evidence>
<feature type="transmembrane region" description="Helical" evidence="8">
    <location>
        <begin position="216"/>
        <end position="234"/>
    </location>
</feature>
<dbReference type="HAMAP" id="MF_03230">
    <property type="entry name" value="FITM2"/>
    <property type="match status" value="1"/>
</dbReference>
<keyword evidence="2 8" id="KW-0812">Transmembrane</keyword>
<evidence type="ECO:0000256" key="2">
    <source>
        <dbReference type="ARBA" id="ARBA00022692"/>
    </source>
</evidence>
<organism evidence="9 10">
    <name type="scientific">Tachysurus vachellii</name>
    <name type="common">Darkbarbel catfish</name>
    <name type="synonym">Pelteobagrus vachellii</name>
    <dbReference type="NCBI Taxonomy" id="175792"/>
    <lineage>
        <taxon>Eukaryota</taxon>
        <taxon>Metazoa</taxon>
        <taxon>Chordata</taxon>
        <taxon>Craniata</taxon>
        <taxon>Vertebrata</taxon>
        <taxon>Euteleostomi</taxon>
        <taxon>Actinopterygii</taxon>
        <taxon>Neopterygii</taxon>
        <taxon>Teleostei</taxon>
        <taxon>Ostariophysi</taxon>
        <taxon>Siluriformes</taxon>
        <taxon>Bagridae</taxon>
        <taxon>Tachysurus</taxon>
    </lineage>
</organism>
<evidence type="ECO:0000256" key="6">
    <source>
        <dbReference type="ARBA" id="ARBA00023098"/>
    </source>
</evidence>
<comment type="subcellular location">
    <subcellularLocation>
        <location evidence="1">Endoplasmic reticulum membrane</location>
        <topology evidence="1">Multi-pass membrane protein</topology>
    </subcellularLocation>
</comment>
<feature type="transmembrane region" description="Helical" evidence="8">
    <location>
        <begin position="186"/>
        <end position="210"/>
    </location>
</feature>
<evidence type="ECO:0000256" key="7">
    <source>
        <dbReference type="ARBA" id="ARBA00023136"/>
    </source>
</evidence>
<sequence length="253" mass="28998">MSALSVVVNKSLPLLTYNRRYLPLFFFAVCCVGSLLKDLDVVPKSHFSSRTNPLNVYFVKVSWGWNLVLLIPFIFLSNSYNRNLMFVSKRLASLVVATAYWYICTEIFFYIENVTGKCYESPDMEKIQEGFSTKTDCKNAGNYWEGFDISCHSFILSYSTLLIIEEMVPMLHLVKHCTTRPVILDALYLALSAISLIWVWMFACTSVYFHNMTQKLLGTGIGVFGWCVTYKCWYVKPFSPGLPPTLSDPKQHD</sequence>
<dbReference type="GO" id="GO:0005789">
    <property type="term" value="C:endoplasmic reticulum membrane"/>
    <property type="evidence" value="ECO:0007669"/>
    <property type="project" value="UniProtKB-SubCell"/>
</dbReference>
<dbReference type="Proteomes" id="UP001187315">
    <property type="component" value="Unassembled WGS sequence"/>
</dbReference>
<dbReference type="EMBL" id="JAVHJS010000020">
    <property type="protein sequence ID" value="KAK2825073.1"/>
    <property type="molecule type" value="Genomic_DNA"/>
</dbReference>
<evidence type="ECO:0000313" key="9">
    <source>
        <dbReference type="EMBL" id="KAK2825073.1"/>
    </source>
</evidence>
<dbReference type="GO" id="GO:0019915">
    <property type="term" value="P:lipid storage"/>
    <property type="evidence" value="ECO:0007669"/>
    <property type="project" value="InterPro"/>
</dbReference>
<dbReference type="PANTHER" id="PTHR23129:SF1">
    <property type="entry name" value="ACYL-COENZYME A DIPHOSPHATASE FITM2"/>
    <property type="match status" value="1"/>
</dbReference>
<evidence type="ECO:0000256" key="5">
    <source>
        <dbReference type="ARBA" id="ARBA00022989"/>
    </source>
</evidence>
<keyword evidence="10" id="KW-1185">Reference proteome</keyword>
<dbReference type="GO" id="GO:0008654">
    <property type="term" value="P:phospholipid biosynthetic process"/>
    <property type="evidence" value="ECO:0007669"/>
    <property type="project" value="TreeGrafter"/>
</dbReference>
<dbReference type="AlphaFoldDB" id="A0AA88LVK7"/>
<reference evidence="9" key="1">
    <citation type="submission" date="2023-08" db="EMBL/GenBank/DDBJ databases">
        <title>Pelteobagrus vachellii genome.</title>
        <authorList>
            <person name="Liu H."/>
        </authorList>
    </citation>
    <scope>NUCLEOTIDE SEQUENCE</scope>
    <source>
        <strain evidence="9">PRFRI_2022a</strain>
        <tissue evidence="9">Muscle</tissue>
    </source>
</reference>
<keyword evidence="4" id="KW-0256">Endoplasmic reticulum</keyword>
<accession>A0AA88LVK7</accession>
<comment type="caution">
    <text evidence="9">The sequence shown here is derived from an EMBL/GenBank/DDBJ whole genome shotgun (WGS) entry which is preliminary data.</text>
</comment>
<evidence type="ECO:0000256" key="3">
    <source>
        <dbReference type="ARBA" id="ARBA00022801"/>
    </source>
</evidence>
<dbReference type="InterPro" id="IPR046401">
    <property type="entry name" value="FITM1/2"/>
</dbReference>
<keyword evidence="3" id="KW-0378">Hydrolase</keyword>
<dbReference type="InterPro" id="IPR019388">
    <property type="entry name" value="FIT"/>
</dbReference>
<dbReference type="PANTHER" id="PTHR23129">
    <property type="entry name" value="ACYL-COENZYME A DIPHOSPHATASE FITM2"/>
    <property type="match status" value="1"/>
</dbReference>
<dbReference type="Pfam" id="PF10261">
    <property type="entry name" value="FIT"/>
    <property type="match status" value="2"/>
</dbReference>